<feature type="region of interest" description="Disordered" evidence="11">
    <location>
        <begin position="10"/>
        <end position="31"/>
    </location>
</feature>
<comment type="subunit">
    <text evidence="10">Component of the oligosaccharyltransferase (OST) complex.</text>
</comment>
<dbReference type="UniPathway" id="UPA00378"/>
<reference evidence="13" key="1">
    <citation type="submission" date="2019-03" db="EMBL/GenBank/DDBJ databases">
        <authorList>
            <person name="Mank J."/>
            <person name="Almeida P."/>
        </authorList>
    </citation>
    <scope>NUCLEOTIDE SEQUENCE</scope>
    <source>
        <strain evidence="13">78183</strain>
    </source>
</reference>
<dbReference type="PANTHER" id="PTHR21049">
    <property type="entry name" value="RIBOPHORIN I"/>
    <property type="match status" value="1"/>
</dbReference>
<evidence type="ECO:0000256" key="2">
    <source>
        <dbReference type="ARBA" id="ARBA00004115"/>
    </source>
</evidence>
<feature type="transmembrane region" description="Helical" evidence="10">
    <location>
        <begin position="95"/>
        <end position="113"/>
    </location>
</feature>
<evidence type="ECO:0000313" key="13">
    <source>
        <dbReference type="EMBL" id="VFU47191.1"/>
    </source>
</evidence>
<name>A0A6N2M3J4_SALVM</name>
<dbReference type="InterPro" id="IPR009769">
    <property type="entry name" value="EDR2_C"/>
</dbReference>
<comment type="function">
    <text evidence="1 10">Subunit of the oligosaccharyl transferase (OST) complex that catalyzes the initial transfer of a defined glycan (Glc(3)Man(9)GlcNAc(2) in eukaryotes) from the lipid carrier dolichol-pyrophosphate to an asparagine residue within an Asn-X-Ser/Thr consensus motif in nascent polypeptide chains, the first step in protein N-glycosylation. N-glycosylation occurs cotranslationally and the complex associates with the Sec61 complex at the channel-forming translocon complex that mediates protein translocation across the endoplasmic reticulum (ER). All subunits are required for a maximal enzyme activity.</text>
</comment>
<evidence type="ECO:0000256" key="4">
    <source>
        <dbReference type="ARBA" id="ARBA00008905"/>
    </source>
</evidence>
<protein>
    <recommendedName>
        <fullName evidence="10">Dolichyl-diphosphooligosaccharide--protein glycosyltransferase subunit 1</fullName>
    </recommendedName>
</protein>
<evidence type="ECO:0000256" key="1">
    <source>
        <dbReference type="ARBA" id="ARBA00002791"/>
    </source>
</evidence>
<keyword evidence="5 10" id="KW-0812">Transmembrane</keyword>
<dbReference type="GO" id="GO:0008250">
    <property type="term" value="C:oligosaccharyltransferase complex"/>
    <property type="evidence" value="ECO:0007669"/>
    <property type="project" value="UniProtKB-UniRule"/>
</dbReference>
<dbReference type="CDD" id="cd00821">
    <property type="entry name" value="PH"/>
    <property type="match status" value="1"/>
</dbReference>
<dbReference type="GO" id="GO:0018279">
    <property type="term" value="P:protein N-linked glycosylation via asparagine"/>
    <property type="evidence" value="ECO:0007669"/>
    <property type="project" value="TreeGrafter"/>
</dbReference>
<sequence length="1215" mass="138549">MGQIVIPCSNYKGKGRDMSLSKRPRSSDGPRRVFSMGPIVIPCSNKKGKGQVIDHLQLHSCLVHVTPPEPCRKNTQSRGRGSLQDYMARSTAMKAAGLILALLIFTFFSLAASSSNNQIQILNAERRIDLSSHIVKVFLTLKVENVGISPASEIFLAFPPSQADQLALVKAQAAIGKKKKKSYVHLDVNPTQLPDAPNGTKYFSISLLNPLSSGETATLEVLYILTHSLEPFPAEISQLESQLVYFRDSALILSPYHIKQQTTFIKTPSTKVESFTRVEPTKFAGRELKYGPYEDRPPYSFSPVIVHLENNSPFAVDEELLREVEISHWGNLQITEHYKLVHAGARHKGVFSRVDYQSRASVKGASSFKHLLASLPPRVHSVYYRDEIGNISSSHLRTDYRKSELEFEPRYPLFGGWKATFVIGYGLPLEDFLFESPDGKRYLNFSFGCPLAQTVVNKLTIKVVLPEGSKDPSAAVPYPVEQRLETKYSYLDVVGRTVLVLEKKNVVPEHITPFQVYYTFKPIFMLAEPLMLASPTYRLIFRSASDRLQKGLVMQLISGFLTLICSFRHPWLRRVSALILLNHRKLSRSESEAHQEPFEAACKTFRFSAVRIVLNYKVESEDQHHICDYTHMKISSARKEFHGFNVFVCFAEMGVSQNDGKMEGWLYIIRSNRFGLKFLRKRYFILRENYLKCFKTRPISQEEKPLRSANIDFYIRITDNGRESINRKVFFIFTLYNTLKDNDQLKLGASSSEDAGKWIRSLQTAVVKVKTVNNYFYSLSGDENLTLYYVFQECPNPEKEFMSFSKKNWPPSRGSVVEHLDGHTDIIHKKLYSNWLPWGMRRRDLLLRRYWRREEDGTYGRESLVKHMLAIDWKFWKVYLRPPSARSITIRMLERIAGRRSLMSLNDASDEFFDFPGFNEDIDFDLSDNGWFPEKSQDQPASHICQHRLSSAAVFVKKLHDLAVQKKGYMDFQELPGEENVATPYGNTLQKDSAYSLPCSWATGEPSTFLIRGENYLKDNQKIRAEGSLMQMVGADLLRSDHREDDLGSRPESIIQKYAAQGRPEFFFVINMQIPGATQYTLALYYMLKTPLEETPLLHSFVHGDDAFRNSRFKLIPYISKGSWIVKQSVGKKPCLVGQALEMHCFRGKNYLELDIDVGSSTVARGVASLALGYLNNLVIEMAFVIQGNDELELPEILIGTCRLSNLDLSKAVLV</sequence>
<evidence type="ECO:0000259" key="12">
    <source>
        <dbReference type="PROSITE" id="PS50003"/>
    </source>
</evidence>
<evidence type="ECO:0000256" key="10">
    <source>
        <dbReference type="RuleBase" id="RU361143"/>
    </source>
</evidence>
<evidence type="ECO:0000256" key="8">
    <source>
        <dbReference type="ARBA" id="ARBA00022989"/>
    </source>
</evidence>
<feature type="domain" description="PH" evidence="12">
    <location>
        <begin position="659"/>
        <end position="767"/>
    </location>
</feature>
<comment type="similarity">
    <text evidence="4 10">Belongs to the OST1 family.</text>
</comment>
<dbReference type="SUPFAM" id="SSF55961">
    <property type="entry name" value="Bet v1-like"/>
    <property type="match status" value="1"/>
</dbReference>
<comment type="subcellular location">
    <subcellularLocation>
        <location evidence="2 10">Endoplasmic reticulum membrane</location>
        <topology evidence="2 10">Single-pass type I membrane protein</topology>
    </subcellularLocation>
</comment>
<comment type="pathway">
    <text evidence="3 10">Protein modification; protein glycosylation.</text>
</comment>
<keyword evidence="6" id="KW-0732">Signal</keyword>
<dbReference type="AlphaFoldDB" id="A0A6N2M3J4"/>
<accession>A0A6N2M3J4</accession>
<dbReference type="InterPro" id="IPR023393">
    <property type="entry name" value="START-like_dom_sf"/>
</dbReference>
<evidence type="ECO:0000256" key="5">
    <source>
        <dbReference type="ARBA" id="ARBA00022692"/>
    </source>
</evidence>
<dbReference type="PANTHER" id="PTHR21049:SF2">
    <property type="entry name" value="DOLICHYL-DIPHOSPHOOLIGOSACCHARIDE--PROTEIN GLYCOSYLTRANSFERASE SUBUNIT 1B"/>
    <property type="match status" value="1"/>
</dbReference>
<gene>
    <name evidence="13" type="ORF">SVIM_LOCUS302552</name>
</gene>
<dbReference type="Gene3D" id="2.30.29.30">
    <property type="entry name" value="Pleckstrin-homology domain (PH domain)/Phosphotyrosine-binding domain (PTB)"/>
    <property type="match status" value="1"/>
</dbReference>
<dbReference type="InterPro" id="IPR001849">
    <property type="entry name" value="PH_domain"/>
</dbReference>
<keyword evidence="7 10" id="KW-0256">Endoplasmic reticulum</keyword>
<dbReference type="Pfam" id="PF00169">
    <property type="entry name" value="PH"/>
    <property type="match status" value="1"/>
</dbReference>
<feature type="compositionally biased region" description="Basic and acidic residues" evidence="11">
    <location>
        <begin position="14"/>
        <end position="31"/>
    </location>
</feature>
<evidence type="ECO:0000256" key="9">
    <source>
        <dbReference type="ARBA" id="ARBA00023136"/>
    </source>
</evidence>
<dbReference type="Pfam" id="PF04597">
    <property type="entry name" value="Ribophorin_I"/>
    <property type="match status" value="1"/>
</dbReference>
<dbReference type="PROSITE" id="PS50003">
    <property type="entry name" value="PH_DOMAIN"/>
    <property type="match status" value="1"/>
</dbReference>
<dbReference type="Pfam" id="PF07059">
    <property type="entry name" value="EDR2_C"/>
    <property type="match status" value="1"/>
</dbReference>
<dbReference type="InterPro" id="IPR011993">
    <property type="entry name" value="PH-like_dom_sf"/>
</dbReference>
<evidence type="ECO:0000256" key="3">
    <source>
        <dbReference type="ARBA" id="ARBA00004922"/>
    </source>
</evidence>
<evidence type="ECO:0000256" key="6">
    <source>
        <dbReference type="ARBA" id="ARBA00022729"/>
    </source>
</evidence>
<dbReference type="Gene3D" id="3.30.530.20">
    <property type="match status" value="1"/>
</dbReference>
<keyword evidence="9 10" id="KW-0472">Membrane</keyword>
<keyword evidence="8 10" id="KW-1133">Transmembrane helix</keyword>
<dbReference type="SUPFAM" id="SSF50729">
    <property type="entry name" value="PH domain-like"/>
    <property type="match status" value="1"/>
</dbReference>
<dbReference type="InterPro" id="IPR007676">
    <property type="entry name" value="Ribophorin_I"/>
</dbReference>
<dbReference type="EMBL" id="CAADRP010001663">
    <property type="protein sequence ID" value="VFU47191.1"/>
    <property type="molecule type" value="Genomic_DNA"/>
</dbReference>
<organism evidence="13">
    <name type="scientific">Salix viminalis</name>
    <name type="common">Common osier</name>
    <name type="synonym">Basket willow</name>
    <dbReference type="NCBI Taxonomy" id="40686"/>
    <lineage>
        <taxon>Eukaryota</taxon>
        <taxon>Viridiplantae</taxon>
        <taxon>Streptophyta</taxon>
        <taxon>Embryophyta</taxon>
        <taxon>Tracheophyta</taxon>
        <taxon>Spermatophyta</taxon>
        <taxon>Magnoliopsida</taxon>
        <taxon>eudicotyledons</taxon>
        <taxon>Gunneridae</taxon>
        <taxon>Pentapetalae</taxon>
        <taxon>rosids</taxon>
        <taxon>fabids</taxon>
        <taxon>Malpighiales</taxon>
        <taxon>Salicaceae</taxon>
        <taxon>Saliceae</taxon>
        <taxon>Salix</taxon>
    </lineage>
</organism>
<dbReference type="SMART" id="SM00233">
    <property type="entry name" value="PH"/>
    <property type="match status" value="1"/>
</dbReference>
<proteinExistence type="inferred from homology"/>
<evidence type="ECO:0000256" key="7">
    <source>
        <dbReference type="ARBA" id="ARBA00022824"/>
    </source>
</evidence>
<evidence type="ECO:0000256" key="11">
    <source>
        <dbReference type="SAM" id="MobiDB-lite"/>
    </source>
</evidence>